<evidence type="ECO:0000256" key="2">
    <source>
        <dbReference type="ARBA" id="ARBA00022448"/>
    </source>
</evidence>
<feature type="domain" description="TonB-dependent receptor-like beta-barrel" evidence="10">
    <location>
        <begin position="489"/>
        <end position="1058"/>
    </location>
</feature>
<evidence type="ECO:0000313" key="12">
    <source>
        <dbReference type="EMBL" id="MBD2753045.1"/>
    </source>
</evidence>
<dbReference type="InterPro" id="IPR039426">
    <property type="entry name" value="TonB-dep_rcpt-like"/>
</dbReference>
<dbReference type="EMBL" id="JACXAA010000003">
    <property type="protein sequence ID" value="MBD2753045.1"/>
    <property type="molecule type" value="Genomic_DNA"/>
</dbReference>
<evidence type="ECO:0000256" key="8">
    <source>
        <dbReference type="PROSITE-ProRule" id="PRU01360"/>
    </source>
</evidence>
<evidence type="ECO:0000256" key="3">
    <source>
        <dbReference type="ARBA" id="ARBA00022452"/>
    </source>
</evidence>
<evidence type="ECO:0000256" key="4">
    <source>
        <dbReference type="ARBA" id="ARBA00022692"/>
    </source>
</evidence>
<dbReference type="InterPro" id="IPR036942">
    <property type="entry name" value="Beta-barrel_TonB_sf"/>
</dbReference>
<dbReference type="InterPro" id="IPR037066">
    <property type="entry name" value="Plug_dom_sf"/>
</dbReference>
<organism evidence="12 13">
    <name type="scientific">Spirosoma validum</name>
    <dbReference type="NCBI Taxonomy" id="2771355"/>
    <lineage>
        <taxon>Bacteria</taxon>
        <taxon>Pseudomonadati</taxon>
        <taxon>Bacteroidota</taxon>
        <taxon>Cytophagia</taxon>
        <taxon>Cytophagales</taxon>
        <taxon>Cytophagaceae</taxon>
        <taxon>Spirosoma</taxon>
    </lineage>
</organism>
<accession>A0A927B0A2</accession>
<dbReference type="NCBIfam" id="TIGR04057">
    <property type="entry name" value="SusC_RagA_signa"/>
    <property type="match status" value="1"/>
</dbReference>
<dbReference type="RefSeq" id="WP_191038690.1">
    <property type="nucleotide sequence ID" value="NZ_JACXAA010000003.1"/>
</dbReference>
<sequence length="1124" mass="125077">MTRSLRILVLVAGITGYLLDIPPLQAQLLAQNRVKNVGHNTSSSGNLTLREALMQVKKQYSIDILFEEKLLEGISVAPSQIQTSQSLERNLANLLQPVGLRYKKVSKVTYVILMARTELKTSYQETQDVPTLLMSPQPMVNLLQPLSVQTSNQVQAVEKVINGVVTSETGEVLPGVSVVVKSSTRGTTTDADGRYRLNVPDNTATLVFSFVGYQNQEVEIGNRTTVDVRLLPDQKTLNEVVVVGYGTQKREQITSAIASVKAEDFVKGPVQDAAQLIRGKVAGLSVITPDGNPTSTAQISLRGNATINASSAPLILIDGVPGALNTVAPEDIESIDVLKDGSAAAIYGTRGTNGVILITTRKVKGETPPTIEINSYVTTQRITRQLSFMNADQYRQLVSQQKPGATDYGNNTNWLNEVTQKPLSQVHNVSLRGGSRTTNYIMSLEYRNLNGVMKKSDNSFLYPRIEVNHTMFNGLLKLNANLSGYQQKYFSVDGGTYSGLVYRNALTFNPTEAIQDANGNWTERTDKTDYMNPLALIEEARGENRNNNLRTYGTISLAPIEGLEVKALFARDMYNSTRGYYETKRHYSTARSGRNGFASRGTTRTQDDLFELTANYNKTIKDHNFVLLGGHTWRRYNTEEYWMQNWDFPTDNFSYNNIGAGLALKRGQAPESSSQAENKLISYFFRVNYSYMNKYLLMASIRHEGSSRFGANHKWGDFPAVSVGWNLQKESFLQNARALSTLKLRAGFGVTGTEPGSSYLSLNRINFNTYALINGQWIQAINPSNNANPDLRWERKEEINLGVDYGFLNDRVSGSIDLYQRTTRDLIANFPVATPPYLYNTITANAASMQNKGLEVQLNVVPVQTTSFRWSTSVNFSTNANKILSLSNDRFALASGYFDTGNTGEPIQQTTHRVQVGQPIGNFYGFKTVDIDEAGRWIIEGKDGQPKPIAQQQADDKKIIGNGLPKRYLNWNNTVTYKNFDLNVTMRGAFGFQILNMTEMFWSAPVMLTRGNLRTNAYDPIYGKRPLADDQSLNYVSYYLENGNYWKIDNVTLGYNLNLKNKYIKRGRVYLSTANLYTITGYKGIDPEVSIGSAEPGQGLAPGIDDKNRYPATTSYTAGAMLTF</sequence>
<dbReference type="Gene3D" id="2.170.130.10">
    <property type="entry name" value="TonB-dependent receptor, plug domain"/>
    <property type="match status" value="1"/>
</dbReference>
<keyword evidence="7 8" id="KW-0998">Cell outer membrane</keyword>
<evidence type="ECO:0000259" key="11">
    <source>
        <dbReference type="Pfam" id="PF07715"/>
    </source>
</evidence>
<comment type="subcellular location">
    <subcellularLocation>
        <location evidence="1 8">Cell outer membrane</location>
        <topology evidence="1 8">Multi-pass membrane protein</topology>
    </subcellularLocation>
</comment>
<name>A0A927B0A2_9BACT</name>
<evidence type="ECO:0000256" key="9">
    <source>
        <dbReference type="RuleBase" id="RU003357"/>
    </source>
</evidence>
<proteinExistence type="inferred from homology"/>
<keyword evidence="13" id="KW-1185">Reference proteome</keyword>
<dbReference type="Gene3D" id="2.40.170.20">
    <property type="entry name" value="TonB-dependent receptor, beta-barrel domain"/>
    <property type="match status" value="1"/>
</dbReference>
<dbReference type="Gene3D" id="3.55.50.30">
    <property type="match status" value="1"/>
</dbReference>
<dbReference type="InterPro" id="IPR012910">
    <property type="entry name" value="Plug_dom"/>
</dbReference>
<dbReference type="Proteomes" id="UP000653797">
    <property type="component" value="Unassembled WGS sequence"/>
</dbReference>
<dbReference type="InterPro" id="IPR000531">
    <property type="entry name" value="Beta-barrel_TonB"/>
</dbReference>
<keyword evidence="4 8" id="KW-0812">Transmembrane</keyword>
<dbReference type="AlphaFoldDB" id="A0A927B0A2"/>
<keyword evidence="3 8" id="KW-1134">Transmembrane beta strand</keyword>
<evidence type="ECO:0000259" key="10">
    <source>
        <dbReference type="Pfam" id="PF00593"/>
    </source>
</evidence>
<evidence type="ECO:0000256" key="6">
    <source>
        <dbReference type="ARBA" id="ARBA00023136"/>
    </source>
</evidence>
<keyword evidence="12" id="KW-0675">Receptor</keyword>
<dbReference type="Gene3D" id="2.60.40.1120">
    <property type="entry name" value="Carboxypeptidase-like, regulatory domain"/>
    <property type="match status" value="1"/>
</dbReference>
<dbReference type="NCBIfam" id="TIGR04056">
    <property type="entry name" value="OMP_RagA_SusC"/>
    <property type="match status" value="1"/>
</dbReference>
<dbReference type="InterPro" id="IPR023997">
    <property type="entry name" value="TonB-dep_OMP_SusC/RagA_CS"/>
</dbReference>
<evidence type="ECO:0000313" key="13">
    <source>
        <dbReference type="Proteomes" id="UP000653797"/>
    </source>
</evidence>
<evidence type="ECO:0000256" key="1">
    <source>
        <dbReference type="ARBA" id="ARBA00004571"/>
    </source>
</evidence>
<evidence type="ECO:0000256" key="7">
    <source>
        <dbReference type="ARBA" id="ARBA00023237"/>
    </source>
</evidence>
<dbReference type="Pfam" id="PF13715">
    <property type="entry name" value="CarbopepD_reg_2"/>
    <property type="match status" value="1"/>
</dbReference>
<evidence type="ECO:0000256" key="5">
    <source>
        <dbReference type="ARBA" id="ARBA00023077"/>
    </source>
</evidence>
<dbReference type="GO" id="GO:0009279">
    <property type="term" value="C:cell outer membrane"/>
    <property type="evidence" value="ECO:0007669"/>
    <property type="project" value="UniProtKB-SubCell"/>
</dbReference>
<dbReference type="PROSITE" id="PS52016">
    <property type="entry name" value="TONB_DEPENDENT_REC_3"/>
    <property type="match status" value="1"/>
</dbReference>
<comment type="caution">
    <text evidence="12">The sequence shown here is derived from an EMBL/GenBank/DDBJ whole genome shotgun (WGS) entry which is preliminary data.</text>
</comment>
<reference evidence="12" key="1">
    <citation type="submission" date="2020-09" db="EMBL/GenBank/DDBJ databases">
        <authorList>
            <person name="Kim M.K."/>
        </authorList>
    </citation>
    <scope>NUCLEOTIDE SEQUENCE</scope>
    <source>
        <strain evidence="12">BT704</strain>
    </source>
</reference>
<protein>
    <submittedName>
        <fullName evidence="12">TonB-dependent receptor</fullName>
    </submittedName>
</protein>
<comment type="similarity">
    <text evidence="8 9">Belongs to the TonB-dependent receptor family.</text>
</comment>
<gene>
    <name evidence="12" type="ORF">IC230_09110</name>
</gene>
<feature type="domain" description="TonB-dependent receptor plug" evidence="11">
    <location>
        <begin position="251"/>
        <end position="355"/>
    </location>
</feature>
<dbReference type="SUPFAM" id="SSF49464">
    <property type="entry name" value="Carboxypeptidase regulatory domain-like"/>
    <property type="match status" value="1"/>
</dbReference>
<keyword evidence="6 8" id="KW-0472">Membrane</keyword>
<keyword evidence="5 9" id="KW-0798">TonB box</keyword>
<dbReference type="InterPro" id="IPR008969">
    <property type="entry name" value="CarboxyPept-like_regulatory"/>
</dbReference>
<keyword evidence="2 8" id="KW-0813">Transport</keyword>
<dbReference type="InterPro" id="IPR023996">
    <property type="entry name" value="TonB-dep_OMP_SusC/RagA"/>
</dbReference>
<dbReference type="SUPFAM" id="SSF56935">
    <property type="entry name" value="Porins"/>
    <property type="match status" value="1"/>
</dbReference>
<dbReference type="Pfam" id="PF00593">
    <property type="entry name" value="TonB_dep_Rec_b-barrel"/>
    <property type="match status" value="1"/>
</dbReference>
<dbReference type="Pfam" id="PF07715">
    <property type="entry name" value="Plug"/>
    <property type="match status" value="1"/>
</dbReference>